<protein>
    <recommendedName>
        <fullName evidence="3">Major facilitator superfamily (MFS) profile domain-containing protein</fullName>
    </recommendedName>
</protein>
<dbReference type="AlphaFoldDB" id="A0A382R5D2"/>
<keyword evidence="1" id="KW-1133">Transmembrane helix</keyword>
<feature type="non-terminal residue" evidence="2">
    <location>
        <position position="1"/>
    </location>
</feature>
<gene>
    <name evidence="2" type="ORF">METZ01_LOCUS345284</name>
</gene>
<organism evidence="2">
    <name type="scientific">marine metagenome</name>
    <dbReference type="NCBI Taxonomy" id="408172"/>
    <lineage>
        <taxon>unclassified sequences</taxon>
        <taxon>metagenomes</taxon>
        <taxon>ecological metagenomes</taxon>
    </lineage>
</organism>
<accession>A0A382R5D2</accession>
<proteinExistence type="predicted"/>
<sequence>LLGTVSPIFTGMLIDEFGIKSAFLFSGIICLIATMLLLWVKLPMNVGIAD</sequence>
<name>A0A382R5D2_9ZZZZ</name>
<dbReference type="SUPFAM" id="SSF103473">
    <property type="entry name" value="MFS general substrate transporter"/>
    <property type="match status" value="1"/>
</dbReference>
<evidence type="ECO:0000313" key="2">
    <source>
        <dbReference type="EMBL" id="SVC92430.1"/>
    </source>
</evidence>
<reference evidence="2" key="1">
    <citation type="submission" date="2018-05" db="EMBL/GenBank/DDBJ databases">
        <authorList>
            <person name="Lanie J.A."/>
            <person name="Ng W.-L."/>
            <person name="Kazmierczak K.M."/>
            <person name="Andrzejewski T.M."/>
            <person name="Davidsen T.M."/>
            <person name="Wayne K.J."/>
            <person name="Tettelin H."/>
            <person name="Glass J.I."/>
            <person name="Rusch D."/>
            <person name="Podicherti R."/>
            <person name="Tsui H.-C.T."/>
            <person name="Winkler M.E."/>
        </authorList>
    </citation>
    <scope>NUCLEOTIDE SEQUENCE</scope>
</reference>
<dbReference type="InterPro" id="IPR036259">
    <property type="entry name" value="MFS_trans_sf"/>
</dbReference>
<evidence type="ECO:0000256" key="1">
    <source>
        <dbReference type="SAM" id="Phobius"/>
    </source>
</evidence>
<evidence type="ECO:0008006" key="3">
    <source>
        <dbReference type="Google" id="ProtNLM"/>
    </source>
</evidence>
<keyword evidence="1" id="KW-0472">Membrane</keyword>
<dbReference type="EMBL" id="UINC01118951">
    <property type="protein sequence ID" value="SVC92430.1"/>
    <property type="molecule type" value="Genomic_DNA"/>
</dbReference>
<feature type="transmembrane region" description="Helical" evidence="1">
    <location>
        <begin position="22"/>
        <end position="40"/>
    </location>
</feature>
<keyword evidence="1" id="KW-0812">Transmembrane</keyword>